<feature type="domain" description="PE cleavage protein A C-terminal" evidence="2">
    <location>
        <begin position="36"/>
        <end position="168"/>
    </location>
</feature>
<evidence type="ECO:0000313" key="3">
    <source>
        <dbReference type="EMBL" id="MCQ8278138.1"/>
    </source>
</evidence>
<keyword evidence="4" id="KW-1185">Reference proteome</keyword>
<organism evidence="3 4">
    <name type="scientific">Endosaccharibacter trunci</name>
    <dbReference type="NCBI Taxonomy" id="2812733"/>
    <lineage>
        <taxon>Bacteria</taxon>
        <taxon>Pseudomonadati</taxon>
        <taxon>Pseudomonadota</taxon>
        <taxon>Alphaproteobacteria</taxon>
        <taxon>Acetobacterales</taxon>
        <taxon>Acetobacteraceae</taxon>
        <taxon>Endosaccharibacter</taxon>
    </lineage>
</organism>
<dbReference type="Proteomes" id="UP001524587">
    <property type="component" value="Unassembled WGS sequence"/>
</dbReference>
<dbReference type="InterPro" id="IPR021109">
    <property type="entry name" value="Peptidase_aspartic_dom_sf"/>
</dbReference>
<accession>A0ABT1W5V8</accession>
<dbReference type="SUPFAM" id="SSF50630">
    <property type="entry name" value="Acid proteases"/>
    <property type="match status" value="1"/>
</dbReference>
<dbReference type="Gene3D" id="2.40.70.10">
    <property type="entry name" value="Acid Proteases"/>
    <property type="match status" value="1"/>
</dbReference>
<proteinExistence type="predicted"/>
<sequence>MLRSVILLLGLIAAASASAQTGVGSIPVLPSHAGGQPIYVSVSIGGGPPSPVSIDTGSTGLYVFKREVGPDIALSDVPIHQSYVDGTNFRGVIGTARVVFTEAGGRVETRPMKIGVITEVFCSESHPDCPGSDRKPGVMGLGLDTGGRLASPLAQIDGPGADGFVVDLRRDVAPRIVVGLSPRVLRDFHFASLKPGRPSTIGLPSWDAGSAMGIYGVDGQQSAAQPVILDTGEFDTVFDPGPIRSMQLGPHGFLLPGQTFTLTIPGALAFAVRTDRSMFIKPKATPRSNSGALLFRSEAVAFDARNGRVGFSP</sequence>
<dbReference type="EMBL" id="JAMSKV010000004">
    <property type="protein sequence ID" value="MCQ8278138.1"/>
    <property type="molecule type" value="Genomic_DNA"/>
</dbReference>
<dbReference type="Pfam" id="PF20729">
    <property type="entry name" value="PE-PGRS_C"/>
    <property type="match status" value="1"/>
</dbReference>
<keyword evidence="1" id="KW-0732">Signal</keyword>
<evidence type="ECO:0000259" key="2">
    <source>
        <dbReference type="Pfam" id="PF20729"/>
    </source>
</evidence>
<comment type="caution">
    <text evidence="3">The sequence shown here is derived from an EMBL/GenBank/DDBJ whole genome shotgun (WGS) entry which is preliminary data.</text>
</comment>
<dbReference type="InterPro" id="IPR048054">
    <property type="entry name" value="PecA_C"/>
</dbReference>
<evidence type="ECO:0000256" key="1">
    <source>
        <dbReference type="SAM" id="SignalP"/>
    </source>
</evidence>
<evidence type="ECO:0000313" key="4">
    <source>
        <dbReference type="Proteomes" id="UP001524587"/>
    </source>
</evidence>
<protein>
    <recommendedName>
        <fullName evidence="2">PE cleavage protein A C-terminal domain-containing protein</fullName>
    </recommendedName>
</protein>
<gene>
    <name evidence="3" type="ORF">NFI95_06710</name>
</gene>
<dbReference type="RefSeq" id="WP_422863597.1">
    <property type="nucleotide sequence ID" value="NZ_JAMSKV010000004.1"/>
</dbReference>
<feature type="signal peptide" evidence="1">
    <location>
        <begin position="1"/>
        <end position="19"/>
    </location>
</feature>
<reference evidence="3 4" key="1">
    <citation type="submission" date="2022-06" db="EMBL/GenBank/DDBJ databases">
        <title>Endosaccharibacter gen. nov., sp. nov., endophytic bacteria isolated from sugarcane.</title>
        <authorList>
            <person name="Pitiwittayakul N."/>
            <person name="Yukphan P."/>
            <person name="Charoenyingcharoen P."/>
            <person name="Tanasupawat S."/>
        </authorList>
    </citation>
    <scope>NUCLEOTIDE SEQUENCE [LARGE SCALE GENOMIC DNA]</scope>
    <source>
        <strain evidence="3 4">KSS8</strain>
    </source>
</reference>
<feature type="chain" id="PRO_5045919430" description="PE cleavage protein A C-terminal domain-containing protein" evidence="1">
    <location>
        <begin position="20"/>
        <end position="313"/>
    </location>
</feature>
<name>A0ABT1W5V8_9PROT</name>